<dbReference type="SUPFAM" id="SSF56349">
    <property type="entry name" value="DNA breaking-rejoining enzymes"/>
    <property type="match status" value="1"/>
</dbReference>
<evidence type="ECO:0000259" key="5">
    <source>
        <dbReference type="PROSITE" id="PS51898"/>
    </source>
</evidence>
<evidence type="ECO:0000313" key="8">
    <source>
        <dbReference type="Proteomes" id="UP000528608"/>
    </source>
</evidence>
<protein>
    <submittedName>
        <fullName evidence="7">Site-specific recombinase XerD</fullName>
    </submittedName>
</protein>
<evidence type="ECO:0000259" key="6">
    <source>
        <dbReference type="PROSITE" id="PS51900"/>
    </source>
</evidence>
<reference evidence="7 8" key="1">
    <citation type="submission" date="2020-08" db="EMBL/GenBank/DDBJ databases">
        <title>Genomic Encyclopedia of Type Strains, Phase III (KMG-III): the genomes of soil and plant-associated and newly described type strains.</title>
        <authorList>
            <person name="Whitman W."/>
        </authorList>
    </citation>
    <scope>NUCLEOTIDE SEQUENCE [LARGE SCALE GENOMIC DNA]</scope>
    <source>
        <strain evidence="7 8">CECT 3259</strain>
    </source>
</reference>
<dbReference type="InterPro" id="IPR044068">
    <property type="entry name" value="CB"/>
</dbReference>
<evidence type="ECO:0000256" key="3">
    <source>
        <dbReference type="ARBA" id="ARBA00023172"/>
    </source>
</evidence>
<evidence type="ECO:0000313" key="7">
    <source>
        <dbReference type="EMBL" id="MBB5118020.1"/>
    </source>
</evidence>
<dbReference type="EMBL" id="JACHJF010000003">
    <property type="protein sequence ID" value="MBB5118020.1"/>
    <property type="molecule type" value="Genomic_DNA"/>
</dbReference>
<proteinExistence type="inferred from homology"/>
<dbReference type="PROSITE" id="PS51898">
    <property type="entry name" value="TYR_RECOMBINASE"/>
    <property type="match status" value="1"/>
</dbReference>
<dbReference type="Gene3D" id="1.10.443.10">
    <property type="entry name" value="Intergrase catalytic core"/>
    <property type="match status" value="1"/>
</dbReference>
<dbReference type="InterPro" id="IPR002104">
    <property type="entry name" value="Integrase_catalytic"/>
</dbReference>
<dbReference type="RefSeq" id="WP_102917970.1">
    <property type="nucleotide sequence ID" value="NZ_JACHJF010000003.1"/>
</dbReference>
<dbReference type="InterPro" id="IPR011010">
    <property type="entry name" value="DNA_brk_join_enz"/>
</dbReference>
<feature type="domain" description="Tyr recombinase" evidence="5">
    <location>
        <begin position="180"/>
        <end position="378"/>
    </location>
</feature>
<dbReference type="PROSITE" id="PS51900">
    <property type="entry name" value="CB"/>
    <property type="match status" value="1"/>
</dbReference>
<accession>A0A7W8B753</accession>
<sequence>MATVFQPCKTSKTNKHYPCEGKRCGHTWTVRYREPGGRSGRQREKTFLSKKQAEAHGNKMEADKVAGVYLDPDRGKITVEAWWHEWIGAQILKPNTLRDYTGFANNYLIPTLGRKTLAGVALNDVQRVVAVMDAAGLAATTIETRVIPMKAMFKAAVDNGRIAKDPCKGLKLPRTASKAVDPDEIPTPAEVICIAEEMPDEYELNVWLISGVGVRPSEAFAASEDCCRGDVYRVCRQTTEKGDGKGNRKGLVPLKHRAEGDYREAPLAMWLAEKITSHVARFGTHTILTASGLFFATKAGDLLTHEGFYYHWRRVMKKLGLKYHPHSLRHFFASTMLAAGCSLLEVSRWLGHKSIRITADTYGHLVPESWERGRKAMEAAMRPQLTAIKGGAPSGPEEMAQAA</sequence>
<evidence type="ECO:0000256" key="2">
    <source>
        <dbReference type="ARBA" id="ARBA00023125"/>
    </source>
</evidence>
<name>A0A7W8B753_STREU</name>
<comment type="caution">
    <text evidence="7">The sequence shown here is derived from an EMBL/GenBank/DDBJ whole genome shotgun (WGS) entry which is preliminary data.</text>
</comment>
<keyword evidence="2 4" id="KW-0238">DNA-binding</keyword>
<dbReference type="Gene3D" id="1.10.150.130">
    <property type="match status" value="1"/>
</dbReference>
<comment type="similarity">
    <text evidence="1">Belongs to the 'phage' integrase family.</text>
</comment>
<evidence type="ECO:0000256" key="1">
    <source>
        <dbReference type="ARBA" id="ARBA00008857"/>
    </source>
</evidence>
<dbReference type="PANTHER" id="PTHR30349">
    <property type="entry name" value="PHAGE INTEGRASE-RELATED"/>
    <property type="match status" value="1"/>
</dbReference>
<dbReference type="GO" id="GO:0015074">
    <property type="term" value="P:DNA integration"/>
    <property type="evidence" value="ECO:0007669"/>
    <property type="project" value="InterPro"/>
</dbReference>
<keyword evidence="3" id="KW-0233">DNA recombination</keyword>
<dbReference type="Pfam" id="PF00589">
    <property type="entry name" value="Phage_integrase"/>
    <property type="match status" value="1"/>
</dbReference>
<gene>
    <name evidence="7" type="ORF">FHS36_001441</name>
</gene>
<organism evidence="7 8">
    <name type="scientific">Streptomyces eurocidicus</name>
    <name type="common">Streptoverticillium eurocidicus</name>
    <dbReference type="NCBI Taxonomy" id="66423"/>
    <lineage>
        <taxon>Bacteria</taxon>
        <taxon>Bacillati</taxon>
        <taxon>Actinomycetota</taxon>
        <taxon>Actinomycetes</taxon>
        <taxon>Kitasatosporales</taxon>
        <taxon>Streptomycetaceae</taxon>
        <taxon>Streptomyces</taxon>
    </lineage>
</organism>
<dbReference type="PANTHER" id="PTHR30349:SF64">
    <property type="entry name" value="PROPHAGE INTEGRASE INTD-RELATED"/>
    <property type="match status" value="1"/>
</dbReference>
<dbReference type="OrthoDB" id="1822491at2"/>
<dbReference type="Proteomes" id="UP000528608">
    <property type="component" value="Unassembled WGS sequence"/>
</dbReference>
<dbReference type="InterPro" id="IPR010998">
    <property type="entry name" value="Integrase_recombinase_N"/>
</dbReference>
<dbReference type="AlphaFoldDB" id="A0A7W8B753"/>
<dbReference type="InterPro" id="IPR013762">
    <property type="entry name" value="Integrase-like_cat_sf"/>
</dbReference>
<dbReference type="InterPro" id="IPR050090">
    <property type="entry name" value="Tyrosine_recombinase_XerCD"/>
</dbReference>
<dbReference type="GO" id="GO:0003677">
    <property type="term" value="F:DNA binding"/>
    <property type="evidence" value="ECO:0007669"/>
    <property type="project" value="UniProtKB-UniRule"/>
</dbReference>
<evidence type="ECO:0000256" key="4">
    <source>
        <dbReference type="PROSITE-ProRule" id="PRU01248"/>
    </source>
</evidence>
<feature type="domain" description="Core-binding (CB)" evidence="6">
    <location>
        <begin position="77"/>
        <end position="157"/>
    </location>
</feature>
<dbReference type="GO" id="GO:0006310">
    <property type="term" value="P:DNA recombination"/>
    <property type="evidence" value="ECO:0007669"/>
    <property type="project" value="UniProtKB-KW"/>
</dbReference>